<dbReference type="PIRSF" id="PIRSF003101">
    <property type="entry name" value="FtsA"/>
    <property type="match status" value="1"/>
</dbReference>
<proteinExistence type="inferred from homology"/>
<dbReference type="InterPro" id="IPR043129">
    <property type="entry name" value="ATPase_NBD"/>
</dbReference>
<evidence type="ECO:0000256" key="1">
    <source>
        <dbReference type="ARBA" id="ARBA00022475"/>
    </source>
</evidence>
<dbReference type="Pfam" id="PF14450">
    <property type="entry name" value="FtsA"/>
    <property type="match status" value="1"/>
</dbReference>
<dbReference type="NCBIfam" id="TIGR01174">
    <property type="entry name" value="ftsA"/>
    <property type="match status" value="1"/>
</dbReference>
<dbReference type="CDD" id="cd24048">
    <property type="entry name" value="ASKHA_NBD_FtsA"/>
    <property type="match status" value="1"/>
</dbReference>
<dbReference type="STRING" id="657014.SAMN04488092_10689"/>
<comment type="function">
    <text evidence="5 6">Cell division protein that is involved in the assembly of the Z ring. May serve as a membrane anchor for the Z ring.</text>
</comment>
<feature type="domain" description="SHS2" evidence="7">
    <location>
        <begin position="24"/>
        <end position="225"/>
    </location>
</feature>
<dbReference type="InterPro" id="IPR020823">
    <property type="entry name" value="Cell_div_FtsA"/>
</dbReference>
<dbReference type="PANTHER" id="PTHR32432">
    <property type="entry name" value="CELL DIVISION PROTEIN FTSA-RELATED"/>
    <property type="match status" value="1"/>
</dbReference>
<dbReference type="GO" id="GO:0009898">
    <property type="term" value="C:cytoplasmic side of plasma membrane"/>
    <property type="evidence" value="ECO:0007669"/>
    <property type="project" value="UniProtKB-UniRule"/>
</dbReference>
<dbReference type="RefSeq" id="WP_090269793.1">
    <property type="nucleotide sequence ID" value="NZ_FOEP01000006.1"/>
</dbReference>
<gene>
    <name evidence="5" type="primary">ftsA</name>
    <name evidence="8" type="ORF">SAMN04488092_10689</name>
</gene>
<evidence type="ECO:0000313" key="8">
    <source>
        <dbReference type="EMBL" id="SEQ37134.1"/>
    </source>
</evidence>
<comment type="subunit">
    <text evidence="5">Self-interacts. Interacts with FtsZ.</text>
</comment>
<dbReference type="GO" id="GO:0032153">
    <property type="term" value="C:cell division site"/>
    <property type="evidence" value="ECO:0007669"/>
    <property type="project" value="UniProtKB-UniRule"/>
</dbReference>
<dbReference type="Pfam" id="PF02491">
    <property type="entry name" value="SHS2_FTSA"/>
    <property type="match status" value="1"/>
</dbReference>
<dbReference type="InterPro" id="IPR003494">
    <property type="entry name" value="SHS2_FtsA"/>
</dbReference>
<evidence type="ECO:0000313" key="9">
    <source>
        <dbReference type="Proteomes" id="UP000198634"/>
    </source>
</evidence>
<dbReference type="GO" id="GO:0043093">
    <property type="term" value="P:FtsZ-dependent cytokinesis"/>
    <property type="evidence" value="ECO:0007669"/>
    <property type="project" value="UniProtKB-UniRule"/>
</dbReference>
<keyword evidence="1 5" id="KW-1003">Cell membrane</keyword>
<comment type="subcellular location">
    <subcellularLocation>
        <location evidence="5">Cell membrane</location>
        <topology evidence="5">Peripheral membrane protein</topology>
        <orientation evidence="5">Cytoplasmic side</orientation>
    </subcellularLocation>
    <text evidence="5">Localizes to the Z ring in an FtsZ-dependent manner. Targeted to the membrane through a conserved C-terminal amphipathic helix.</text>
</comment>
<protein>
    <recommendedName>
        <fullName evidence="5 6">Cell division protein FtsA</fullName>
    </recommendedName>
</protein>
<keyword evidence="9" id="KW-1185">Reference proteome</keyword>
<dbReference type="SUPFAM" id="SSF53067">
    <property type="entry name" value="Actin-like ATPase domain"/>
    <property type="match status" value="2"/>
</dbReference>
<dbReference type="HAMAP" id="MF_02033">
    <property type="entry name" value="FtsA"/>
    <property type="match status" value="1"/>
</dbReference>
<dbReference type="AlphaFoldDB" id="A0A1H9FGU0"/>
<dbReference type="Gene3D" id="3.30.420.40">
    <property type="match status" value="1"/>
</dbReference>
<keyword evidence="3 5" id="KW-0472">Membrane</keyword>
<keyword evidence="4 5" id="KW-0131">Cell cycle</keyword>
<comment type="similarity">
    <text evidence="5 6">Belongs to the FtsA/MreB family.</text>
</comment>
<accession>A0A1H9FGU0</accession>
<name>A0A1H9FGU0_9RHOB</name>
<organism evidence="8 9">
    <name type="scientific">Thalassovita taeanensis</name>
    <dbReference type="NCBI Taxonomy" id="657014"/>
    <lineage>
        <taxon>Bacteria</taxon>
        <taxon>Pseudomonadati</taxon>
        <taxon>Pseudomonadota</taxon>
        <taxon>Alphaproteobacteria</taxon>
        <taxon>Rhodobacterales</taxon>
        <taxon>Roseobacteraceae</taxon>
        <taxon>Thalassovita</taxon>
    </lineage>
</organism>
<dbReference type="Proteomes" id="UP000198634">
    <property type="component" value="Unassembled WGS sequence"/>
</dbReference>
<evidence type="ECO:0000259" key="7">
    <source>
        <dbReference type="SMART" id="SM00842"/>
    </source>
</evidence>
<dbReference type="OrthoDB" id="9810567at2"/>
<dbReference type="InterPro" id="IPR050696">
    <property type="entry name" value="FtsA/MreB"/>
</dbReference>
<dbReference type="PANTHER" id="PTHR32432:SF4">
    <property type="entry name" value="CELL DIVISION PROTEIN FTSA"/>
    <property type="match status" value="1"/>
</dbReference>
<evidence type="ECO:0000256" key="2">
    <source>
        <dbReference type="ARBA" id="ARBA00022618"/>
    </source>
</evidence>
<evidence type="ECO:0000256" key="5">
    <source>
        <dbReference type="HAMAP-Rule" id="MF_02033"/>
    </source>
</evidence>
<dbReference type="EMBL" id="FOEP01000006">
    <property type="protein sequence ID" value="SEQ37134.1"/>
    <property type="molecule type" value="Genomic_DNA"/>
</dbReference>
<evidence type="ECO:0000256" key="3">
    <source>
        <dbReference type="ARBA" id="ARBA00023136"/>
    </source>
</evidence>
<dbReference type="SMART" id="SM00842">
    <property type="entry name" value="FtsA"/>
    <property type="match status" value="1"/>
</dbReference>
<evidence type="ECO:0000256" key="4">
    <source>
        <dbReference type="ARBA" id="ARBA00023306"/>
    </source>
</evidence>
<evidence type="ECO:0000256" key="6">
    <source>
        <dbReference type="PIRNR" id="PIRNR003101"/>
    </source>
</evidence>
<keyword evidence="2 5" id="KW-0132">Cell division</keyword>
<sequence length="444" mass="47695">MIELYQSQRAMRNMRKAAMQRGVVAILDVGSSKIACLVLRFDGTERVGEADGVGPMAGQAGFRVIGAATTRSRGVKFGEISAMQETERAIRTALQAAQKMANIRVDHVIACFAGADPRSYGLAGSIDLQGHVVTEQDVSRVLSACDVPDFGEGREVLHAQPVNFALDHRTGLGDPRGQMGQRLATDMHMLTVDAAAIQNLAHCVKRCDLELAGVASSAYVAGVSSLVEDEQELGAACIDMGGGATSVSIFMKKHMIYADTVRMGGDHVTGDISMGLSVPASTAERIKTFYGGVVATGMDDREMIDIGGDTGDWEHDRRAVSRAELIGIMRPRVEEILEEVRARLDAAGFEHLPSQQIVLTGGGSQIPGLDGLASRILGQQVRLGRPLRVHGLPQAATGPGFAGAVGLCLFAANPQDEWWDFDLPVDRYPARSLKRAVKWFRDNW</sequence>
<reference evidence="8 9" key="1">
    <citation type="submission" date="2016-10" db="EMBL/GenBank/DDBJ databases">
        <authorList>
            <person name="de Groot N.N."/>
        </authorList>
    </citation>
    <scope>NUCLEOTIDE SEQUENCE [LARGE SCALE GENOMIC DNA]</scope>
    <source>
        <strain evidence="8 9">DSM 22007</strain>
    </source>
</reference>